<sequence length="365" mass="41014">MVHADRHLLARWFQLLATKGVEDLVFVNRPWPLPDLCLPSAIFSCASLRRLCIGTWVFPDTATVQRGAAFPNLREIVFGCTIMDDKDLEFVLAVSPVLEMLAVVGSQTQLHARLASHSLRCAQFCLSILEEVVVVDAPSLERLFLYRNCSQRRRVSKLSTIVKIDHAPKLLILGYLEPGVHMLQIGNTIIKAGTKASTRTTVSSVKMLALHLQFEVYDQVKMLPSFLRCFPSIETLIVESEETLEPSSNLSPKFWKDTIPIDFVKSHLKILYLRELQGTQNEFDFLMFIAENAQKLERMFIVFKNVLSYTSREAVAAKVNALESANWASGSSKSLFQFSRSRGGGSAWNLKMGSDFSCPDPFCCI</sequence>
<proteinExistence type="predicted"/>
<organism evidence="1 2">
    <name type="scientific">Avena sativa</name>
    <name type="common">Oat</name>
    <dbReference type="NCBI Taxonomy" id="4498"/>
    <lineage>
        <taxon>Eukaryota</taxon>
        <taxon>Viridiplantae</taxon>
        <taxon>Streptophyta</taxon>
        <taxon>Embryophyta</taxon>
        <taxon>Tracheophyta</taxon>
        <taxon>Spermatophyta</taxon>
        <taxon>Magnoliopsida</taxon>
        <taxon>Liliopsida</taxon>
        <taxon>Poales</taxon>
        <taxon>Poaceae</taxon>
        <taxon>BOP clade</taxon>
        <taxon>Pooideae</taxon>
        <taxon>Poodae</taxon>
        <taxon>Poeae</taxon>
        <taxon>Poeae Chloroplast Group 1 (Aveneae type)</taxon>
        <taxon>Aveninae</taxon>
        <taxon>Avena</taxon>
    </lineage>
</organism>
<accession>A0ACD5YPI4</accession>
<keyword evidence="2" id="KW-1185">Reference proteome</keyword>
<evidence type="ECO:0000313" key="2">
    <source>
        <dbReference type="Proteomes" id="UP001732700"/>
    </source>
</evidence>
<reference evidence="1" key="1">
    <citation type="submission" date="2021-05" db="EMBL/GenBank/DDBJ databases">
        <authorList>
            <person name="Scholz U."/>
            <person name="Mascher M."/>
            <person name="Fiebig A."/>
        </authorList>
    </citation>
    <scope>NUCLEOTIDE SEQUENCE [LARGE SCALE GENOMIC DNA]</scope>
</reference>
<evidence type="ECO:0000313" key="1">
    <source>
        <dbReference type="EnsemblPlants" id="AVESA.00010b.r2.6AG1011140.1.CDS"/>
    </source>
</evidence>
<dbReference type="EnsemblPlants" id="AVESA.00010b.r2.6AG1011140.1">
    <property type="protein sequence ID" value="AVESA.00010b.r2.6AG1011140.1.CDS"/>
    <property type="gene ID" value="AVESA.00010b.r2.6AG1011140"/>
</dbReference>
<name>A0ACD5YPI4_AVESA</name>
<protein>
    <submittedName>
        <fullName evidence="1">Uncharacterized protein</fullName>
    </submittedName>
</protein>
<dbReference type="Proteomes" id="UP001732700">
    <property type="component" value="Chromosome 6A"/>
</dbReference>
<reference evidence="1" key="2">
    <citation type="submission" date="2025-09" db="UniProtKB">
        <authorList>
            <consortium name="EnsemblPlants"/>
        </authorList>
    </citation>
    <scope>IDENTIFICATION</scope>
</reference>